<gene>
    <name evidence="2" type="ORF">HUJ06_001199</name>
</gene>
<keyword evidence="3" id="KW-1185">Reference proteome</keyword>
<protein>
    <submittedName>
        <fullName evidence="2">Uncharacterized protein</fullName>
    </submittedName>
</protein>
<dbReference type="Proteomes" id="UP000607653">
    <property type="component" value="Unassembled WGS sequence"/>
</dbReference>
<reference evidence="2 3" key="1">
    <citation type="journal article" date="2020" name="Mol. Biol. Evol.">
        <title>Distinct Expression and Methylation Patterns for Genes with Different Fates following a Single Whole-Genome Duplication in Flowering Plants.</title>
        <authorList>
            <person name="Shi T."/>
            <person name="Rahmani R.S."/>
            <person name="Gugger P.F."/>
            <person name="Wang M."/>
            <person name="Li H."/>
            <person name="Zhang Y."/>
            <person name="Li Z."/>
            <person name="Wang Q."/>
            <person name="Van de Peer Y."/>
            <person name="Marchal K."/>
            <person name="Chen J."/>
        </authorList>
    </citation>
    <scope>NUCLEOTIDE SEQUENCE [LARGE SCALE GENOMIC DNA]</scope>
    <source>
        <tissue evidence="2">Leaf</tissue>
    </source>
</reference>
<comment type="caution">
    <text evidence="2">The sequence shown here is derived from an EMBL/GenBank/DDBJ whole genome shotgun (WGS) entry which is preliminary data.</text>
</comment>
<dbReference type="EMBL" id="DUZY01000006">
    <property type="protein sequence ID" value="DAD42969.1"/>
    <property type="molecule type" value="Genomic_DNA"/>
</dbReference>
<feature type="region of interest" description="Disordered" evidence="1">
    <location>
        <begin position="43"/>
        <end position="63"/>
    </location>
</feature>
<name>A0A822ZHW5_NELNU</name>
<feature type="compositionally biased region" description="Basic and acidic residues" evidence="1">
    <location>
        <begin position="52"/>
        <end position="63"/>
    </location>
</feature>
<accession>A0A822ZHW5</accession>
<dbReference type="AlphaFoldDB" id="A0A822ZHW5"/>
<organism evidence="2 3">
    <name type="scientific">Nelumbo nucifera</name>
    <name type="common">Sacred lotus</name>
    <dbReference type="NCBI Taxonomy" id="4432"/>
    <lineage>
        <taxon>Eukaryota</taxon>
        <taxon>Viridiplantae</taxon>
        <taxon>Streptophyta</taxon>
        <taxon>Embryophyta</taxon>
        <taxon>Tracheophyta</taxon>
        <taxon>Spermatophyta</taxon>
        <taxon>Magnoliopsida</taxon>
        <taxon>Proteales</taxon>
        <taxon>Nelumbonaceae</taxon>
        <taxon>Nelumbo</taxon>
    </lineage>
</organism>
<sequence>MKILNTRRERESCNNLVKAETLEWKMVVMNDSLKAAKERDVKYSDGLVSTDHSSDSERGRCRP</sequence>
<evidence type="ECO:0000256" key="1">
    <source>
        <dbReference type="SAM" id="MobiDB-lite"/>
    </source>
</evidence>
<proteinExistence type="predicted"/>
<evidence type="ECO:0000313" key="2">
    <source>
        <dbReference type="EMBL" id="DAD42969.1"/>
    </source>
</evidence>
<evidence type="ECO:0000313" key="3">
    <source>
        <dbReference type="Proteomes" id="UP000607653"/>
    </source>
</evidence>